<dbReference type="Pfam" id="PF02548">
    <property type="entry name" value="Pantoate_transf"/>
    <property type="match status" value="1"/>
</dbReference>
<dbReference type="OrthoDB" id="9781789at2"/>
<evidence type="ECO:0000256" key="5">
    <source>
        <dbReference type="ARBA" id="ARBA00022679"/>
    </source>
</evidence>
<evidence type="ECO:0000256" key="2">
    <source>
        <dbReference type="ARBA" id="ARBA00008676"/>
    </source>
</evidence>
<dbReference type="CDD" id="cd06557">
    <property type="entry name" value="KPHMT-like"/>
    <property type="match status" value="1"/>
</dbReference>
<evidence type="ECO:0000313" key="11">
    <source>
        <dbReference type="EMBL" id="SDY76228.1"/>
    </source>
</evidence>
<sequence length="277" mass="30001">MSKITTQKLRRMKEEGEKISMVTAYDYPTSVLANRAGIDVVLVGDSLAMTILGEENTVSIGMKEMVYHIKPVVKGAPDALVVGDMPFGSYQISKKKAVKNAVQLMKKGGCDAVKLEGGAEMAEVVKAIVDAGIPVMGHIGLTPQTVSKLGGFKVQGKSVEAAEVLLKDALKLQEAGAWGLVLEAIPEEVGKLITKKSDIPTIGIGAGRYCDGQVLVFHDMFGLFQRFVPKFVKQYGQLGDQVVDGLETFKKEIQEGRFPASQHKFSGVEEEELTHLY</sequence>
<evidence type="ECO:0000256" key="8">
    <source>
        <dbReference type="PIRSR" id="PIRSR000388-1"/>
    </source>
</evidence>
<dbReference type="GO" id="GO:0000287">
    <property type="term" value="F:magnesium ion binding"/>
    <property type="evidence" value="ECO:0007669"/>
    <property type="project" value="TreeGrafter"/>
</dbReference>
<dbReference type="STRING" id="159292.SAMN05192546_104144"/>
<feature type="binding site" evidence="7 9">
    <location>
        <begin position="45"/>
        <end position="46"/>
    </location>
    <ligand>
        <name>3-methyl-2-oxobutanoate</name>
        <dbReference type="ChEBI" id="CHEBI:11851"/>
    </ligand>
</feature>
<dbReference type="PIRSF" id="PIRSF000388">
    <property type="entry name" value="Pantoate_hydroxy_MeTrfase"/>
    <property type="match status" value="1"/>
</dbReference>
<feature type="binding site" evidence="7 10">
    <location>
        <position position="116"/>
    </location>
    <ligand>
        <name>Mg(2+)</name>
        <dbReference type="ChEBI" id="CHEBI:18420"/>
    </ligand>
</feature>
<feature type="active site" description="Proton acceptor" evidence="7 8">
    <location>
        <position position="183"/>
    </location>
</feature>
<evidence type="ECO:0000256" key="4">
    <source>
        <dbReference type="ARBA" id="ARBA00022655"/>
    </source>
</evidence>
<keyword evidence="11" id="KW-0489">Methyltransferase</keyword>
<feature type="binding site" evidence="7 10">
    <location>
        <position position="45"/>
    </location>
    <ligand>
        <name>Mg(2+)</name>
        <dbReference type="ChEBI" id="CHEBI:18420"/>
    </ligand>
</feature>
<proteinExistence type="inferred from homology"/>
<dbReference type="AlphaFoldDB" id="A0A1H3MIM6"/>
<comment type="catalytic activity">
    <reaction evidence="7">
        <text>(6R)-5,10-methylene-5,6,7,8-tetrahydrofolate + 3-methyl-2-oxobutanoate + H2O = 2-dehydropantoate + (6S)-5,6,7,8-tetrahydrofolate</text>
        <dbReference type="Rhea" id="RHEA:11824"/>
        <dbReference type="ChEBI" id="CHEBI:11561"/>
        <dbReference type="ChEBI" id="CHEBI:11851"/>
        <dbReference type="ChEBI" id="CHEBI:15377"/>
        <dbReference type="ChEBI" id="CHEBI:15636"/>
        <dbReference type="ChEBI" id="CHEBI:57453"/>
        <dbReference type="EC" id="2.1.2.11"/>
    </reaction>
</comment>
<evidence type="ECO:0000256" key="10">
    <source>
        <dbReference type="PIRSR" id="PIRSR000388-3"/>
    </source>
</evidence>
<reference evidence="11 12" key="1">
    <citation type="submission" date="2016-10" db="EMBL/GenBank/DDBJ databases">
        <authorList>
            <person name="de Groot N.N."/>
        </authorList>
    </citation>
    <scope>NUCLEOTIDE SEQUENCE [LARGE SCALE GENOMIC DNA]</scope>
    <source>
        <strain evidence="11 12">APO</strain>
    </source>
</reference>
<feature type="binding site" evidence="7 10">
    <location>
        <position position="84"/>
    </location>
    <ligand>
        <name>Mg(2+)</name>
        <dbReference type="ChEBI" id="CHEBI:18420"/>
    </ligand>
</feature>
<dbReference type="GO" id="GO:0015940">
    <property type="term" value="P:pantothenate biosynthetic process"/>
    <property type="evidence" value="ECO:0007669"/>
    <property type="project" value="UniProtKB-UniRule"/>
</dbReference>
<comment type="pathway">
    <text evidence="1 7">Cofactor biosynthesis; (R)-pantothenate biosynthesis; (R)-pantoate from 3-methyl-2-oxobutanoate: step 1/2.</text>
</comment>
<evidence type="ECO:0000256" key="7">
    <source>
        <dbReference type="HAMAP-Rule" id="MF_00156"/>
    </source>
</evidence>
<dbReference type="GO" id="GO:0032259">
    <property type="term" value="P:methylation"/>
    <property type="evidence" value="ECO:0007669"/>
    <property type="project" value="UniProtKB-KW"/>
</dbReference>
<dbReference type="Gene3D" id="3.20.20.60">
    <property type="entry name" value="Phosphoenolpyruvate-binding domains"/>
    <property type="match status" value="1"/>
</dbReference>
<dbReference type="NCBIfam" id="NF001452">
    <property type="entry name" value="PRK00311.1"/>
    <property type="match status" value="1"/>
</dbReference>
<dbReference type="GO" id="GO:0008168">
    <property type="term" value="F:methyltransferase activity"/>
    <property type="evidence" value="ECO:0007669"/>
    <property type="project" value="UniProtKB-KW"/>
</dbReference>
<gene>
    <name evidence="7" type="primary">panB</name>
    <name evidence="11" type="ORF">SAMN05192546_104144</name>
</gene>
<comment type="subunit">
    <text evidence="3 7">Homodecamer; pentamer of dimers.</text>
</comment>
<dbReference type="InterPro" id="IPR040442">
    <property type="entry name" value="Pyrv_kinase-like_dom_sf"/>
</dbReference>
<comment type="subcellular location">
    <subcellularLocation>
        <location evidence="7">Cytoplasm</location>
    </subcellularLocation>
</comment>
<evidence type="ECO:0000256" key="3">
    <source>
        <dbReference type="ARBA" id="ARBA00011424"/>
    </source>
</evidence>
<organism evidence="11 12">
    <name type="scientific">Tindallia californiensis</name>
    <dbReference type="NCBI Taxonomy" id="159292"/>
    <lineage>
        <taxon>Bacteria</taxon>
        <taxon>Bacillati</taxon>
        <taxon>Bacillota</taxon>
        <taxon>Clostridia</taxon>
        <taxon>Peptostreptococcales</taxon>
        <taxon>Tindalliaceae</taxon>
        <taxon>Tindallia</taxon>
    </lineage>
</organism>
<evidence type="ECO:0000256" key="9">
    <source>
        <dbReference type="PIRSR" id="PIRSR000388-2"/>
    </source>
</evidence>
<accession>A0A1H3MIM6</accession>
<keyword evidence="4 7" id="KW-0566">Pantothenate biosynthesis</keyword>
<dbReference type="HAMAP" id="MF_00156">
    <property type="entry name" value="PanB"/>
    <property type="match status" value="1"/>
</dbReference>
<dbReference type="InterPro" id="IPR003700">
    <property type="entry name" value="Pantoate_hydroxy_MeTrfase"/>
</dbReference>
<dbReference type="GO" id="GO:0005737">
    <property type="term" value="C:cytoplasm"/>
    <property type="evidence" value="ECO:0007669"/>
    <property type="project" value="UniProtKB-SubCell"/>
</dbReference>
<dbReference type="PANTHER" id="PTHR20881:SF0">
    <property type="entry name" value="3-METHYL-2-OXOBUTANOATE HYDROXYMETHYLTRANSFERASE"/>
    <property type="match status" value="1"/>
</dbReference>
<dbReference type="RefSeq" id="WP_093312652.1">
    <property type="nucleotide sequence ID" value="NZ_FNPV01000004.1"/>
</dbReference>
<evidence type="ECO:0000256" key="6">
    <source>
        <dbReference type="ARBA" id="ARBA00056497"/>
    </source>
</evidence>
<dbReference type="Proteomes" id="UP000199230">
    <property type="component" value="Unassembled WGS sequence"/>
</dbReference>
<feature type="binding site" evidence="7 9">
    <location>
        <position position="114"/>
    </location>
    <ligand>
        <name>3-methyl-2-oxobutanoate</name>
        <dbReference type="ChEBI" id="CHEBI:11851"/>
    </ligand>
</feature>
<keyword evidence="5 7" id="KW-0808">Transferase</keyword>
<dbReference type="SUPFAM" id="SSF51621">
    <property type="entry name" value="Phosphoenolpyruvate/pyruvate domain"/>
    <property type="match status" value="1"/>
</dbReference>
<dbReference type="PANTHER" id="PTHR20881">
    <property type="entry name" value="3-METHYL-2-OXOBUTANOATE HYDROXYMETHYLTRANSFERASE"/>
    <property type="match status" value="1"/>
</dbReference>
<evidence type="ECO:0000256" key="1">
    <source>
        <dbReference type="ARBA" id="ARBA00005033"/>
    </source>
</evidence>
<keyword evidence="7 10" id="KW-0479">Metal-binding</keyword>
<comment type="cofactor">
    <cofactor evidence="7 10">
        <name>Mg(2+)</name>
        <dbReference type="ChEBI" id="CHEBI:18420"/>
    </cofactor>
    <text evidence="7 10">Binds 1 Mg(2+) ion per subunit.</text>
</comment>
<keyword evidence="7 10" id="KW-0460">Magnesium</keyword>
<dbReference type="UniPathway" id="UPA00028">
    <property type="reaction ID" value="UER00003"/>
</dbReference>
<protein>
    <recommendedName>
        <fullName evidence="7">3-methyl-2-oxobutanoate hydroxymethyltransferase</fullName>
        <ecNumber evidence="7">2.1.2.11</ecNumber>
    </recommendedName>
    <alternativeName>
        <fullName evidence="7">Ketopantoate hydroxymethyltransferase</fullName>
        <shortName evidence="7">KPHMT</shortName>
    </alternativeName>
</protein>
<evidence type="ECO:0000313" key="12">
    <source>
        <dbReference type="Proteomes" id="UP000199230"/>
    </source>
</evidence>
<comment type="similarity">
    <text evidence="2 7">Belongs to the PanB family.</text>
</comment>
<feature type="binding site" evidence="7 9">
    <location>
        <position position="84"/>
    </location>
    <ligand>
        <name>3-methyl-2-oxobutanoate</name>
        <dbReference type="ChEBI" id="CHEBI:11851"/>
    </ligand>
</feature>
<dbReference type="EMBL" id="FNPV01000004">
    <property type="protein sequence ID" value="SDY76228.1"/>
    <property type="molecule type" value="Genomic_DNA"/>
</dbReference>
<dbReference type="GO" id="GO:0003864">
    <property type="term" value="F:3-methyl-2-oxobutanoate hydroxymethyltransferase activity"/>
    <property type="evidence" value="ECO:0007669"/>
    <property type="project" value="UniProtKB-UniRule"/>
</dbReference>
<dbReference type="EC" id="2.1.2.11" evidence="7"/>
<comment type="function">
    <text evidence="6 7">Catalyzes the reversible reaction in which hydroxymethyl group from 5,10-methylenetetrahydrofolate is transferred onto alpha-ketoisovalerate to form ketopantoate.</text>
</comment>
<name>A0A1H3MIM6_9FIRM</name>
<dbReference type="FunFam" id="3.20.20.60:FF:000003">
    <property type="entry name" value="3-methyl-2-oxobutanoate hydroxymethyltransferase"/>
    <property type="match status" value="1"/>
</dbReference>
<keyword evidence="12" id="KW-1185">Reference proteome</keyword>
<keyword evidence="7" id="KW-0963">Cytoplasm</keyword>
<dbReference type="InterPro" id="IPR015813">
    <property type="entry name" value="Pyrv/PenolPyrv_kinase-like_dom"/>
</dbReference>
<dbReference type="NCBIfam" id="TIGR00222">
    <property type="entry name" value="panB"/>
    <property type="match status" value="1"/>
</dbReference>